<gene>
    <name evidence="14" type="ORF">FX983_02817</name>
</gene>
<evidence type="ECO:0000313" key="15">
    <source>
        <dbReference type="Proteomes" id="UP000475265"/>
    </source>
</evidence>
<dbReference type="SMART" id="SM00304">
    <property type="entry name" value="HAMP"/>
    <property type="match status" value="1"/>
</dbReference>
<dbReference type="PANTHER" id="PTHR32089:SF120">
    <property type="entry name" value="METHYL-ACCEPTING CHEMOTAXIS PROTEIN TLPQ"/>
    <property type="match status" value="1"/>
</dbReference>
<dbReference type="SUPFAM" id="SSF58104">
    <property type="entry name" value="Methyl-accepting chemotaxis protein (MCP) signaling domain"/>
    <property type="match status" value="1"/>
</dbReference>
<evidence type="ECO:0000256" key="6">
    <source>
        <dbReference type="ARBA" id="ARBA00022989"/>
    </source>
</evidence>
<dbReference type="GO" id="GO:0005886">
    <property type="term" value="C:plasma membrane"/>
    <property type="evidence" value="ECO:0007669"/>
    <property type="project" value="UniProtKB-SubCell"/>
</dbReference>
<evidence type="ECO:0000256" key="8">
    <source>
        <dbReference type="ARBA" id="ARBA00023224"/>
    </source>
</evidence>
<dbReference type="PROSITE" id="PS50885">
    <property type="entry name" value="HAMP"/>
    <property type="match status" value="1"/>
</dbReference>
<comment type="subcellular location">
    <subcellularLocation>
        <location evidence="1">Cell membrane</location>
        <topology evidence="1">Multi-pass membrane protein</topology>
    </subcellularLocation>
</comment>
<dbReference type="CDD" id="cd19411">
    <property type="entry name" value="MCP2201-like_sensor"/>
    <property type="match status" value="1"/>
</dbReference>
<proteinExistence type="inferred from homology"/>
<feature type="domain" description="HAMP" evidence="13">
    <location>
        <begin position="219"/>
        <end position="271"/>
    </location>
</feature>
<evidence type="ECO:0000256" key="1">
    <source>
        <dbReference type="ARBA" id="ARBA00004651"/>
    </source>
</evidence>
<comment type="similarity">
    <text evidence="9">Belongs to the methyl-accepting chemotaxis (MCP) protein family.</text>
</comment>
<dbReference type="CDD" id="cd11386">
    <property type="entry name" value="MCP_signal"/>
    <property type="match status" value="1"/>
</dbReference>
<dbReference type="InterPro" id="IPR004089">
    <property type="entry name" value="MCPsignal_dom"/>
</dbReference>
<dbReference type="Proteomes" id="UP000475265">
    <property type="component" value="Unassembled WGS sequence"/>
</dbReference>
<evidence type="ECO:0000256" key="10">
    <source>
        <dbReference type="PROSITE-ProRule" id="PRU00284"/>
    </source>
</evidence>
<feature type="domain" description="Methyl-accepting transducer" evidence="12">
    <location>
        <begin position="276"/>
        <end position="512"/>
    </location>
</feature>
<dbReference type="InterPro" id="IPR024478">
    <property type="entry name" value="HlyB_4HB_MCP"/>
</dbReference>
<evidence type="ECO:0000256" key="4">
    <source>
        <dbReference type="ARBA" id="ARBA00022500"/>
    </source>
</evidence>
<feature type="transmembrane region" description="Helical" evidence="11">
    <location>
        <begin position="197"/>
        <end position="217"/>
    </location>
</feature>
<reference evidence="14 15" key="1">
    <citation type="submission" date="2019-12" db="EMBL/GenBank/DDBJ databases">
        <title>Endophytic bacteria associated with Panax ginseng seedlings.</title>
        <authorList>
            <person name="Park J.M."/>
            <person name="Shin R."/>
            <person name="Jo S.H."/>
        </authorList>
    </citation>
    <scope>NUCLEOTIDE SEQUENCE [LARGE SCALE GENOMIC DNA]</scope>
    <source>
        <strain evidence="14 15">PgKB32</strain>
    </source>
</reference>
<dbReference type="PROSITE" id="PS50111">
    <property type="entry name" value="CHEMOTAXIS_TRANSDUC_2"/>
    <property type="match status" value="1"/>
</dbReference>
<evidence type="ECO:0000256" key="9">
    <source>
        <dbReference type="ARBA" id="ARBA00029447"/>
    </source>
</evidence>
<dbReference type="AlphaFoldDB" id="A0A6L5C3P4"/>
<dbReference type="Pfam" id="PF00015">
    <property type="entry name" value="MCPsignal"/>
    <property type="match status" value="1"/>
</dbReference>
<dbReference type="SMART" id="SM00283">
    <property type="entry name" value="MA"/>
    <property type="match status" value="1"/>
</dbReference>
<dbReference type="GO" id="GO:0007165">
    <property type="term" value="P:signal transduction"/>
    <property type="evidence" value="ECO:0007669"/>
    <property type="project" value="UniProtKB-KW"/>
</dbReference>
<evidence type="ECO:0000256" key="11">
    <source>
        <dbReference type="SAM" id="Phobius"/>
    </source>
</evidence>
<sequence>MIKMGPNLSVGQKLGLGFSFVLALTLAAMLLAMSRVKEIEDTLTLINDVNNLKSREAVNFRGSVHDRAILLRDILLIEKKQDIDYELKKIEQLGANYAQATVSMDKLFSSRVDITNEELAALAKIKEVEARALPLIDKVVSLRMSDQVPQATEVMLTEARPAFVEWLRVVNQMIDMEEKINQNAAAYARSVAIAFNALMRGLVFGVISLTVVMAWLLTRNITQRLRMASGLAQAIADGNLSETVNVKGTDELAELLNALLRMQSSLSSTIRVISTTADKVADSAERMQTATTKSAEHMQKQSEEVIQAAAAVSQMTMAVDDVARNAVSASDSSIIANRSSQQGRDRVIATIGAIKSVADDLSNTSVLVLELADKSKEVGRVLDVIRNIADQTNLLALNAAIEAARAGESGRGFAVVADEVRALARRTQLATIEIESMISGIQSYVDGATQSMTECTKRAENTLSTASSAGSALDEIASAVELITERNLLIASAAGQQAEVTRDVDRNLINIRQLSMQSAEGAGQSNVASVELSKLAQGLREMVLKFSL</sequence>
<name>A0A6L5C3P4_9PSED</name>
<evidence type="ECO:0000256" key="5">
    <source>
        <dbReference type="ARBA" id="ARBA00022692"/>
    </source>
</evidence>
<dbReference type="InterPro" id="IPR047347">
    <property type="entry name" value="YvaQ-like_sensor"/>
</dbReference>
<keyword evidence="6 11" id="KW-1133">Transmembrane helix</keyword>
<keyword evidence="8 10" id="KW-0807">Transducer</keyword>
<dbReference type="FunFam" id="1.10.287.950:FF:000001">
    <property type="entry name" value="Methyl-accepting chemotaxis sensory transducer"/>
    <property type="match status" value="1"/>
</dbReference>
<dbReference type="Pfam" id="PF00672">
    <property type="entry name" value="HAMP"/>
    <property type="match status" value="1"/>
</dbReference>
<evidence type="ECO:0000256" key="7">
    <source>
        <dbReference type="ARBA" id="ARBA00023136"/>
    </source>
</evidence>
<dbReference type="Pfam" id="PF12729">
    <property type="entry name" value="4HB_MCP_1"/>
    <property type="match status" value="1"/>
</dbReference>
<dbReference type="GO" id="GO:0006935">
    <property type="term" value="P:chemotaxis"/>
    <property type="evidence" value="ECO:0007669"/>
    <property type="project" value="UniProtKB-KW"/>
</dbReference>
<accession>A0A6L5C3P4</accession>
<comment type="caution">
    <text evidence="14">The sequence shown here is derived from an EMBL/GenBank/DDBJ whole genome shotgun (WGS) entry which is preliminary data.</text>
</comment>
<keyword evidence="2" id="KW-1003">Cell membrane</keyword>
<keyword evidence="3" id="KW-0488">Methylation</keyword>
<dbReference type="Gene3D" id="1.10.287.950">
    <property type="entry name" value="Methyl-accepting chemotaxis protein"/>
    <property type="match status" value="1"/>
</dbReference>
<dbReference type="PANTHER" id="PTHR32089">
    <property type="entry name" value="METHYL-ACCEPTING CHEMOTAXIS PROTEIN MCPB"/>
    <property type="match status" value="1"/>
</dbReference>
<evidence type="ECO:0000256" key="3">
    <source>
        <dbReference type="ARBA" id="ARBA00022481"/>
    </source>
</evidence>
<keyword evidence="4" id="KW-0145">Chemotaxis</keyword>
<dbReference type="InterPro" id="IPR003660">
    <property type="entry name" value="HAMP_dom"/>
</dbReference>
<evidence type="ECO:0000259" key="13">
    <source>
        <dbReference type="PROSITE" id="PS50885"/>
    </source>
</evidence>
<keyword evidence="7 11" id="KW-0472">Membrane</keyword>
<evidence type="ECO:0000313" key="14">
    <source>
        <dbReference type="EMBL" id="KAF2394835.1"/>
    </source>
</evidence>
<protein>
    <submittedName>
        <fullName evidence="14">Methyl-accepting chemotaxis protein McpQ</fullName>
    </submittedName>
</protein>
<organism evidence="14 15">
    <name type="scientific">Pseudomonas frederiksbergensis</name>
    <dbReference type="NCBI Taxonomy" id="104087"/>
    <lineage>
        <taxon>Bacteria</taxon>
        <taxon>Pseudomonadati</taxon>
        <taxon>Pseudomonadota</taxon>
        <taxon>Gammaproteobacteria</taxon>
        <taxon>Pseudomonadales</taxon>
        <taxon>Pseudomonadaceae</taxon>
        <taxon>Pseudomonas</taxon>
    </lineage>
</organism>
<evidence type="ECO:0000256" key="2">
    <source>
        <dbReference type="ARBA" id="ARBA00022475"/>
    </source>
</evidence>
<keyword evidence="5 11" id="KW-0812">Transmembrane</keyword>
<evidence type="ECO:0000259" key="12">
    <source>
        <dbReference type="PROSITE" id="PS50111"/>
    </source>
</evidence>
<dbReference type="EMBL" id="JAAAXX010000001">
    <property type="protein sequence ID" value="KAF2394835.1"/>
    <property type="molecule type" value="Genomic_DNA"/>
</dbReference>